<feature type="domain" description="Tyrosine specific protein phosphatases" evidence="1">
    <location>
        <begin position="1"/>
        <end position="69"/>
    </location>
</feature>
<comment type="caution">
    <text evidence="2">The sequence shown here is derived from an EMBL/GenBank/DDBJ whole genome shotgun (WGS) entry which is preliminary data.</text>
</comment>
<evidence type="ECO:0000313" key="3">
    <source>
        <dbReference type="Proteomes" id="UP000642070"/>
    </source>
</evidence>
<accession>A0A917U6R1</accession>
<reference evidence="2" key="2">
    <citation type="submission" date="2020-09" db="EMBL/GenBank/DDBJ databases">
        <authorList>
            <person name="Sun Q."/>
            <person name="Ohkuma M."/>
        </authorList>
    </citation>
    <scope>NUCLEOTIDE SEQUENCE</scope>
    <source>
        <strain evidence="2">JCM 19831</strain>
    </source>
</reference>
<dbReference type="SUPFAM" id="SSF52799">
    <property type="entry name" value="(Phosphotyrosine protein) phosphatases II"/>
    <property type="match status" value="1"/>
</dbReference>
<proteinExistence type="predicted"/>
<dbReference type="PROSITE" id="PS50056">
    <property type="entry name" value="TYR_PHOSPHATASE_2"/>
    <property type="match status" value="1"/>
</dbReference>
<protein>
    <recommendedName>
        <fullName evidence="1">Tyrosine specific protein phosphatases domain-containing protein</fullName>
    </recommendedName>
</protein>
<evidence type="ECO:0000259" key="1">
    <source>
        <dbReference type="PROSITE" id="PS50056"/>
    </source>
</evidence>
<dbReference type="EMBL" id="BMPI01000042">
    <property type="protein sequence ID" value="GGM59052.1"/>
    <property type="molecule type" value="Genomic_DNA"/>
</dbReference>
<dbReference type="InterPro" id="IPR000387">
    <property type="entry name" value="Tyr_Pase_dom"/>
</dbReference>
<dbReference type="RefSeq" id="WP_190254367.1">
    <property type="nucleotide sequence ID" value="NZ_BMPI01000042.1"/>
</dbReference>
<dbReference type="Gene3D" id="3.90.190.10">
    <property type="entry name" value="Protein tyrosine phosphatase superfamily"/>
    <property type="match status" value="1"/>
</dbReference>
<keyword evidence="3" id="KW-1185">Reference proteome</keyword>
<sequence>MMRPALYTVDTDGPGRLSTHVVAHCRIGIGRASLLAAGILALTGVPPERAWPLIERARGLPVPDTPEQRAWPAELLARSRLRAP</sequence>
<evidence type="ECO:0000313" key="2">
    <source>
        <dbReference type="EMBL" id="GGM59052.1"/>
    </source>
</evidence>
<dbReference type="Proteomes" id="UP000642070">
    <property type="component" value="Unassembled WGS sequence"/>
</dbReference>
<name>A0A917U6R1_9ACTN</name>
<reference evidence="2" key="1">
    <citation type="journal article" date="2014" name="Int. J. Syst. Evol. Microbiol.">
        <title>Complete genome sequence of Corynebacterium casei LMG S-19264T (=DSM 44701T), isolated from a smear-ripened cheese.</title>
        <authorList>
            <consortium name="US DOE Joint Genome Institute (JGI-PGF)"/>
            <person name="Walter F."/>
            <person name="Albersmeier A."/>
            <person name="Kalinowski J."/>
            <person name="Ruckert C."/>
        </authorList>
    </citation>
    <scope>NUCLEOTIDE SEQUENCE</scope>
    <source>
        <strain evidence="2">JCM 19831</strain>
    </source>
</reference>
<dbReference type="AlphaFoldDB" id="A0A917U6R1"/>
<dbReference type="InterPro" id="IPR029021">
    <property type="entry name" value="Prot-tyrosine_phosphatase-like"/>
</dbReference>
<gene>
    <name evidence="2" type="ORF">GCM10007977_070720</name>
</gene>
<organism evidence="2 3">
    <name type="scientific">Dactylosporangium sucinum</name>
    <dbReference type="NCBI Taxonomy" id="1424081"/>
    <lineage>
        <taxon>Bacteria</taxon>
        <taxon>Bacillati</taxon>
        <taxon>Actinomycetota</taxon>
        <taxon>Actinomycetes</taxon>
        <taxon>Micromonosporales</taxon>
        <taxon>Micromonosporaceae</taxon>
        <taxon>Dactylosporangium</taxon>
    </lineage>
</organism>